<name>A0A151M3N8_ALLMI</name>
<dbReference type="EMBL" id="AKHW03006726">
    <property type="protein sequence ID" value="KYO19139.1"/>
    <property type="molecule type" value="Genomic_DNA"/>
</dbReference>
<feature type="region of interest" description="Disordered" evidence="1">
    <location>
        <begin position="71"/>
        <end position="231"/>
    </location>
</feature>
<gene>
    <name evidence="2" type="ORF">Y1Q_0009471</name>
</gene>
<sequence>MACKAGWEGPAAPPTHTPHTPPRAGRARRGEVFLETGRCQQAPCTSVQRAVALAEGFQLGQAEDEKLQVTMRVKGEEGSSDQMQPPGALPEPGDSWGQQPNAHGEDRLLEEAGERETSVPEGELPHVHKEEPPPNPEPGAGTLNRADQQPPKEGSVKLELQRPSLGRRGQSGSQTPGPGQLQEGQGRPAKQGESMEVSMAPAGGGGGSAAGAEPRRSQGCCQEFGEQRPEE</sequence>
<protein>
    <submittedName>
        <fullName evidence="2">Uncharacterized protein</fullName>
    </submittedName>
</protein>
<feature type="compositionally biased region" description="Low complexity" evidence="1">
    <location>
        <begin position="170"/>
        <end position="182"/>
    </location>
</feature>
<keyword evidence="3" id="KW-1185">Reference proteome</keyword>
<evidence type="ECO:0000313" key="3">
    <source>
        <dbReference type="Proteomes" id="UP000050525"/>
    </source>
</evidence>
<organism evidence="2 3">
    <name type="scientific">Alligator mississippiensis</name>
    <name type="common">American alligator</name>
    <dbReference type="NCBI Taxonomy" id="8496"/>
    <lineage>
        <taxon>Eukaryota</taxon>
        <taxon>Metazoa</taxon>
        <taxon>Chordata</taxon>
        <taxon>Craniata</taxon>
        <taxon>Vertebrata</taxon>
        <taxon>Euteleostomi</taxon>
        <taxon>Archelosauria</taxon>
        <taxon>Archosauria</taxon>
        <taxon>Crocodylia</taxon>
        <taxon>Alligatoridae</taxon>
        <taxon>Alligatorinae</taxon>
        <taxon>Alligator</taxon>
    </lineage>
</organism>
<feature type="compositionally biased region" description="Pro residues" evidence="1">
    <location>
        <begin position="11"/>
        <end position="21"/>
    </location>
</feature>
<reference evidence="2 3" key="1">
    <citation type="journal article" date="2012" name="Genome Biol.">
        <title>Sequencing three crocodilian genomes to illuminate the evolution of archosaurs and amniotes.</title>
        <authorList>
            <person name="St John J.A."/>
            <person name="Braun E.L."/>
            <person name="Isberg S.R."/>
            <person name="Miles L.G."/>
            <person name="Chong A.Y."/>
            <person name="Gongora J."/>
            <person name="Dalzell P."/>
            <person name="Moran C."/>
            <person name="Bed'hom B."/>
            <person name="Abzhanov A."/>
            <person name="Burgess S.C."/>
            <person name="Cooksey A.M."/>
            <person name="Castoe T.A."/>
            <person name="Crawford N.G."/>
            <person name="Densmore L.D."/>
            <person name="Drew J.C."/>
            <person name="Edwards S.V."/>
            <person name="Faircloth B.C."/>
            <person name="Fujita M.K."/>
            <person name="Greenwold M.J."/>
            <person name="Hoffmann F.G."/>
            <person name="Howard J.M."/>
            <person name="Iguchi T."/>
            <person name="Janes D.E."/>
            <person name="Khan S.Y."/>
            <person name="Kohno S."/>
            <person name="de Koning A.J."/>
            <person name="Lance S.L."/>
            <person name="McCarthy F.M."/>
            <person name="McCormack J.E."/>
            <person name="Merchant M.E."/>
            <person name="Peterson D.G."/>
            <person name="Pollock D.D."/>
            <person name="Pourmand N."/>
            <person name="Raney B.J."/>
            <person name="Roessler K.A."/>
            <person name="Sanford J.R."/>
            <person name="Sawyer R.H."/>
            <person name="Schmidt C.J."/>
            <person name="Triplett E.W."/>
            <person name="Tuberville T.D."/>
            <person name="Venegas-Anaya M."/>
            <person name="Howard J.T."/>
            <person name="Jarvis E.D."/>
            <person name="Guillette L.J.Jr."/>
            <person name="Glenn T.C."/>
            <person name="Green R.E."/>
            <person name="Ray D.A."/>
        </authorList>
    </citation>
    <scope>NUCLEOTIDE SEQUENCE [LARGE SCALE GENOMIC DNA]</scope>
    <source>
        <strain evidence="2">KSC_2009_1</strain>
    </source>
</reference>
<evidence type="ECO:0000313" key="2">
    <source>
        <dbReference type="EMBL" id="KYO19139.1"/>
    </source>
</evidence>
<dbReference type="AlphaFoldDB" id="A0A151M3N8"/>
<accession>A0A151M3N8</accession>
<proteinExistence type="predicted"/>
<dbReference type="Proteomes" id="UP000050525">
    <property type="component" value="Unassembled WGS sequence"/>
</dbReference>
<feature type="region of interest" description="Disordered" evidence="1">
    <location>
        <begin position="1"/>
        <end position="30"/>
    </location>
</feature>
<feature type="compositionally biased region" description="Basic and acidic residues" evidence="1">
    <location>
        <begin position="103"/>
        <end position="132"/>
    </location>
</feature>
<evidence type="ECO:0000256" key="1">
    <source>
        <dbReference type="SAM" id="MobiDB-lite"/>
    </source>
</evidence>
<comment type="caution">
    <text evidence="2">The sequence shown here is derived from an EMBL/GenBank/DDBJ whole genome shotgun (WGS) entry which is preliminary data.</text>
</comment>